<dbReference type="Proteomes" id="UP000823749">
    <property type="component" value="Chromosome 8"/>
</dbReference>
<organism evidence="1 2">
    <name type="scientific">Rhododendron griersonianum</name>
    <dbReference type="NCBI Taxonomy" id="479676"/>
    <lineage>
        <taxon>Eukaryota</taxon>
        <taxon>Viridiplantae</taxon>
        <taxon>Streptophyta</taxon>
        <taxon>Embryophyta</taxon>
        <taxon>Tracheophyta</taxon>
        <taxon>Spermatophyta</taxon>
        <taxon>Magnoliopsida</taxon>
        <taxon>eudicotyledons</taxon>
        <taxon>Gunneridae</taxon>
        <taxon>Pentapetalae</taxon>
        <taxon>asterids</taxon>
        <taxon>Ericales</taxon>
        <taxon>Ericaceae</taxon>
        <taxon>Ericoideae</taxon>
        <taxon>Rhodoreae</taxon>
        <taxon>Rhododendron</taxon>
    </lineage>
</organism>
<reference evidence="1" key="1">
    <citation type="submission" date="2020-08" db="EMBL/GenBank/DDBJ databases">
        <title>Plant Genome Project.</title>
        <authorList>
            <person name="Zhang R.-G."/>
        </authorList>
    </citation>
    <scope>NUCLEOTIDE SEQUENCE</scope>
    <source>
        <strain evidence="1">WSP0</strain>
        <tissue evidence="1">Leaf</tissue>
    </source>
</reference>
<accession>A0AAV6JBW3</accession>
<comment type="caution">
    <text evidence="1">The sequence shown here is derived from an EMBL/GenBank/DDBJ whole genome shotgun (WGS) entry which is preliminary data.</text>
</comment>
<name>A0AAV6JBW3_9ERIC</name>
<dbReference type="AlphaFoldDB" id="A0AAV6JBW3"/>
<keyword evidence="2" id="KW-1185">Reference proteome</keyword>
<gene>
    <name evidence="1" type="ORF">RHGRI_024479</name>
</gene>
<evidence type="ECO:0000313" key="1">
    <source>
        <dbReference type="EMBL" id="KAG5537044.1"/>
    </source>
</evidence>
<dbReference type="EMBL" id="JACTNZ010000008">
    <property type="protein sequence ID" value="KAG5537044.1"/>
    <property type="molecule type" value="Genomic_DNA"/>
</dbReference>
<protein>
    <submittedName>
        <fullName evidence="1">Uncharacterized protein</fullName>
    </submittedName>
</protein>
<evidence type="ECO:0000313" key="2">
    <source>
        <dbReference type="Proteomes" id="UP000823749"/>
    </source>
</evidence>
<sequence length="85" mass="9319">MTLLCSARYLQKGARRLAASRPSDEQGREGQSLKAYSRPYLSSLSNGDIGPVSVPSNLLQTLALRANNLVSHPLTDQVVRWPRLA</sequence>
<proteinExistence type="predicted"/>